<dbReference type="PANTHER" id="PTHR30441:SF8">
    <property type="entry name" value="DUF748 DOMAIN-CONTAINING PROTEIN"/>
    <property type="match status" value="1"/>
</dbReference>
<name>A0ABW5CXD6_9BACT</name>
<dbReference type="Pfam" id="PF05359">
    <property type="entry name" value="DUF748"/>
    <property type="match status" value="1"/>
</dbReference>
<dbReference type="InterPro" id="IPR052894">
    <property type="entry name" value="AsmA-related"/>
</dbReference>
<proteinExistence type="predicted"/>
<evidence type="ECO:0000313" key="2">
    <source>
        <dbReference type="EMBL" id="MFD2246499.1"/>
    </source>
</evidence>
<feature type="compositionally biased region" description="Basic and acidic residues" evidence="1">
    <location>
        <begin position="353"/>
        <end position="377"/>
    </location>
</feature>
<organism evidence="2 3">
    <name type="scientific">Pontibacter ruber</name>
    <dbReference type="NCBI Taxonomy" id="1343895"/>
    <lineage>
        <taxon>Bacteria</taxon>
        <taxon>Pseudomonadati</taxon>
        <taxon>Bacteroidota</taxon>
        <taxon>Cytophagia</taxon>
        <taxon>Cytophagales</taxon>
        <taxon>Hymenobacteraceae</taxon>
        <taxon>Pontibacter</taxon>
    </lineage>
</organism>
<comment type="caution">
    <text evidence="2">The sequence shown here is derived from an EMBL/GenBank/DDBJ whole genome shotgun (WGS) entry which is preliminary data.</text>
</comment>
<keyword evidence="3" id="KW-1185">Reference proteome</keyword>
<gene>
    <name evidence="2" type="ORF">ACFSKP_09560</name>
</gene>
<accession>A0ABW5CXD6</accession>
<dbReference type="InterPro" id="IPR008023">
    <property type="entry name" value="DUF748"/>
</dbReference>
<evidence type="ECO:0000313" key="3">
    <source>
        <dbReference type="Proteomes" id="UP001597374"/>
    </source>
</evidence>
<protein>
    <submittedName>
        <fullName evidence="2">DUF748 domain-containing protein</fullName>
    </submittedName>
</protein>
<evidence type="ECO:0000256" key="1">
    <source>
        <dbReference type="SAM" id="MobiDB-lite"/>
    </source>
</evidence>
<dbReference type="PANTHER" id="PTHR30441">
    <property type="entry name" value="DUF748 DOMAIN-CONTAINING PROTEIN"/>
    <property type="match status" value="1"/>
</dbReference>
<feature type="region of interest" description="Disordered" evidence="1">
    <location>
        <begin position="346"/>
        <end position="377"/>
    </location>
</feature>
<dbReference type="Proteomes" id="UP001597374">
    <property type="component" value="Unassembled WGS sequence"/>
</dbReference>
<reference evidence="3" key="1">
    <citation type="journal article" date="2019" name="Int. J. Syst. Evol. Microbiol.">
        <title>The Global Catalogue of Microorganisms (GCM) 10K type strain sequencing project: providing services to taxonomists for standard genome sequencing and annotation.</title>
        <authorList>
            <consortium name="The Broad Institute Genomics Platform"/>
            <consortium name="The Broad Institute Genome Sequencing Center for Infectious Disease"/>
            <person name="Wu L."/>
            <person name="Ma J."/>
        </authorList>
    </citation>
    <scope>NUCLEOTIDE SEQUENCE [LARGE SCALE GENOMIC DNA]</scope>
    <source>
        <strain evidence="3">CGMCC 4.1782</strain>
    </source>
</reference>
<dbReference type="RefSeq" id="WP_377496122.1">
    <property type="nucleotide sequence ID" value="NZ_JBHUIM010000001.1"/>
</dbReference>
<dbReference type="EMBL" id="JBHUIM010000001">
    <property type="protein sequence ID" value="MFD2246499.1"/>
    <property type="molecule type" value="Genomic_DNA"/>
</dbReference>
<sequence length="377" mass="42754">MFRRKAYIIAAVLVILLIGFRIALPYIVKRYVNKTLNELPGYNGHVDDIDIHLYRGAYTIKGLVLIEEKGNPTYPFLKIPRTDLSVEWKSLFKGKLVGEVEMEAPRMNIVAAPATKEAIQQTSQEDWTRVLKDLMPITINRFVVNNGYLAYLDFGAKPDVNLHIEDMHLLALNLANVENERQALPSPVTITGRSVGGGKLKADMKGNFLKKIPDMDIKMQLTQVNLTSLNDIIKAYGKFDVERGRLDMYSEVKVTDGQLDGYMKPFFEELKILDWEKDKKEDGILHAAKEAVIGLVAEAAENQKRDQIATQVPITGSINDPKTNSWKTFLHILRHAFIKAFNKGIENEAGGGNKEKEKEEDKKDKQDKKNKDDRKKD</sequence>